<feature type="domain" description="EF-hand" evidence="4">
    <location>
        <begin position="89"/>
        <end position="124"/>
    </location>
</feature>
<dbReference type="PROSITE" id="PS00018">
    <property type="entry name" value="EF_HAND_1"/>
    <property type="match status" value="1"/>
</dbReference>
<evidence type="ECO:0000256" key="2">
    <source>
        <dbReference type="SAM" id="MobiDB-lite"/>
    </source>
</evidence>
<evidence type="ECO:0000313" key="5">
    <source>
        <dbReference type="EMBL" id="EEN50713.1"/>
    </source>
</evidence>
<reference evidence="5" key="1">
    <citation type="journal article" date="2008" name="Nature">
        <title>The amphioxus genome and the evolution of the chordate karyotype.</title>
        <authorList>
            <consortium name="US DOE Joint Genome Institute (JGI-PGF)"/>
            <person name="Putnam N.H."/>
            <person name="Butts T."/>
            <person name="Ferrier D.E.K."/>
            <person name="Furlong R.F."/>
            <person name="Hellsten U."/>
            <person name="Kawashima T."/>
            <person name="Robinson-Rechavi M."/>
            <person name="Shoguchi E."/>
            <person name="Terry A."/>
            <person name="Yu J.-K."/>
            <person name="Benito-Gutierrez E.L."/>
            <person name="Dubchak I."/>
            <person name="Garcia-Fernandez J."/>
            <person name="Gibson-Brown J.J."/>
            <person name="Grigoriev I.V."/>
            <person name="Horton A.C."/>
            <person name="de Jong P.J."/>
            <person name="Jurka J."/>
            <person name="Kapitonov V.V."/>
            <person name="Kohara Y."/>
            <person name="Kuroki Y."/>
            <person name="Lindquist E."/>
            <person name="Lucas S."/>
            <person name="Osoegawa K."/>
            <person name="Pennacchio L.A."/>
            <person name="Salamov A.A."/>
            <person name="Satou Y."/>
            <person name="Sauka-Spengler T."/>
            <person name="Schmutz J."/>
            <person name="Shin-I T."/>
            <person name="Toyoda A."/>
            <person name="Bronner-Fraser M."/>
            <person name="Fujiyama A."/>
            <person name="Holland L.Z."/>
            <person name="Holland P.W.H."/>
            <person name="Satoh N."/>
            <person name="Rokhsar D.S."/>
        </authorList>
    </citation>
    <scope>NUCLEOTIDE SEQUENCE [LARGE SCALE GENOMIC DNA]</scope>
    <source>
        <strain evidence="5">S238N-H82</strain>
        <tissue evidence="5">Testes</tissue>
    </source>
</reference>
<dbReference type="PROSITE" id="PS50222">
    <property type="entry name" value="EF_HAND_2"/>
    <property type="match status" value="1"/>
</dbReference>
<dbReference type="GO" id="GO:0005509">
    <property type="term" value="F:calcium ion binding"/>
    <property type="evidence" value="ECO:0007669"/>
    <property type="project" value="InterPro"/>
</dbReference>
<keyword evidence="1" id="KW-0106">Calcium</keyword>
<dbReference type="InterPro" id="IPR011992">
    <property type="entry name" value="EF-hand-dom_pair"/>
</dbReference>
<proteinExistence type="predicted"/>
<dbReference type="Pfam" id="PF13202">
    <property type="entry name" value="EF-hand_5"/>
    <property type="match status" value="1"/>
</dbReference>
<dbReference type="InParanoid" id="C3Z9L7"/>
<feature type="region of interest" description="Disordered" evidence="2">
    <location>
        <begin position="102"/>
        <end position="126"/>
    </location>
</feature>
<dbReference type="Gene3D" id="1.10.238.10">
    <property type="entry name" value="EF-hand"/>
    <property type="match status" value="1"/>
</dbReference>
<gene>
    <name evidence="5" type="ORF">BRAFLDRAFT_101437</name>
</gene>
<dbReference type="InterPro" id="IPR002048">
    <property type="entry name" value="EF_hand_dom"/>
</dbReference>
<dbReference type="InterPro" id="IPR018247">
    <property type="entry name" value="EF_Hand_1_Ca_BS"/>
</dbReference>
<protein>
    <recommendedName>
        <fullName evidence="4">EF-hand domain-containing protein</fullName>
    </recommendedName>
</protein>
<evidence type="ECO:0000256" key="1">
    <source>
        <dbReference type="ARBA" id="ARBA00022837"/>
    </source>
</evidence>
<dbReference type="AlphaFoldDB" id="C3Z9L7"/>
<dbReference type="SUPFAM" id="SSF47473">
    <property type="entry name" value="EF-hand"/>
    <property type="match status" value="1"/>
</dbReference>
<feature type="chain" id="PRO_5002936567" description="EF-hand domain-containing protein" evidence="3">
    <location>
        <begin position="27"/>
        <end position="126"/>
    </location>
</feature>
<name>C3Z9L7_BRAFL</name>
<evidence type="ECO:0000259" key="4">
    <source>
        <dbReference type="PROSITE" id="PS50222"/>
    </source>
</evidence>
<sequence>MATCGKLVAGLLMLFLLSAVLDRSSGCICWESCCNRKLHQLMDVQNMFEICDLDNNKVQLLANFCTMYLFLLVPEVVTMTEVQLALPATGKEAVRQAFNSFDLNGDGKITEDELVPLPESSDLPKN</sequence>
<keyword evidence="3" id="KW-0732">Signal</keyword>
<evidence type="ECO:0000256" key="3">
    <source>
        <dbReference type="SAM" id="SignalP"/>
    </source>
</evidence>
<accession>C3Z9L7</accession>
<organism>
    <name type="scientific">Branchiostoma floridae</name>
    <name type="common">Florida lancelet</name>
    <name type="synonym">Amphioxus</name>
    <dbReference type="NCBI Taxonomy" id="7739"/>
    <lineage>
        <taxon>Eukaryota</taxon>
        <taxon>Metazoa</taxon>
        <taxon>Chordata</taxon>
        <taxon>Cephalochordata</taxon>
        <taxon>Leptocardii</taxon>
        <taxon>Amphioxiformes</taxon>
        <taxon>Branchiostomatidae</taxon>
        <taxon>Branchiostoma</taxon>
    </lineage>
</organism>
<feature type="signal peptide" evidence="3">
    <location>
        <begin position="1"/>
        <end position="26"/>
    </location>
</feature>
<dbReference type="EMBL" id="GG666600">
    <property type="protein sequence ID" value="EEN50713.1"/>
    <property type="molecule type" value="Genomic_DNA"/>
</dbReference>